<keyword evidence="4" id="KW-1185">Reference proteome</keyword>
<feature type="compositionally biased region" description="Polar residues" evidence="2">
    <location>
        <begin position="227"/>
        <end position="237"/>
    </location>
</feature>
<dbReference type="AlphaFoldDB" id="A0A7J8DTB1"/>
<comment type="caution">
    <text evidence="3">The sequence shown here is derived from an EMBL/GenBank/DDBJ whole genome shotgun (WGS) entry which is preliminary data.</text>
</comment>
<dbReference type="PANTHER" id="PTHR23158">
    <property type="entry name" value="MELANOMA INHIBITORY ACTIVITY-RELATED"/>
    <property type="match status" value="1"/>
</dbReference>
<feature type="region of interest" description="Disordered" evidence="2">
    <location>
        <begin position="218"/>
        <end position="237"/>
    </location>
</feature>
<keyword evidence="1" id="KW-0175">Coiled coil</keyword>
<gene>
    <name evidence="3" type="ORF">HJG59_009165</name>
</gene>
<dbReference type="Proteomes" id="UP000550707">
    <property type="component" value="Unassembled WGS sequence"/>
</dbReference>
<dbReference type="PANTHER" id="PTHR23158:SF59">
    <property type="match status" value="1"/>
</dbReference>
<dbReference type="EMBL" id="JACASF010000016">
    <property type="protein sequence ID" value="KAF6426467.1"/>
    <property type="molecule type" value="Genomic_DNA"/>
</dbReference>
<name>A0A7J8DTB1_MOLMO</name>
<feature type="compositionally biased region" description="Basic and acidic residues" evidence="2">
    <location>
        <begin position="1"/>
        <end position="11"/>
    </location>
</feature>
<protein>
    <submittedName>
        <fullName evidence="3">Uncharacterized protein</fullName>
    </submittedName>
</protein>
<organism evidence="3 4">
    <name type="scientific">Molossus molossus</name>
    <name type="common">Pallas' mastiff bat</name>
    <name type="synonym">Vespertilio molossus</name>
    <dbReference type="NCBI Taxonomy" id="27622"/>
    <lineage>
        <taxon>Eukaryota</taxon>
        <taxon>Metazoa</taxon>
        <taxon>Chordata</taxon>
        <taxon>Craniata</taxon>
        <taxon>Vertebrata</taxon>
        <taxon>Euteleostomi</taxon>
        <taxon>Mammalia</taxon>
        <taxon>Eutheria</taxon>
        <taxon>Laurasiatheria</taxon>
        <taxon>Chiroptera</taxon>
        <taxon>Yangochiroptera</taxon>
        <taxon>Molossidae</taxon>
        <taxon>Molossus</taxon>
    </lineage>
</organism>
<evidence type="ECO:0000313" key="4">
    <source>
        <dbReference type="Proteomes" id="UP000550707"/>
    </source>
</evidence>
<dbReference type="GO" id="GO:0009306">
    <property type="term" value="P:protein secretion"/>
    <property type="evidence" value="ECO:0007669"/>
    <property type="project" value="TreeGrafter"/>
</dbReference>
<feature type="region of interest" description="Disordered" evidence="2">
    <location>
        <begin position="1"/>
        <end position="55"/>
    </location>
</feature>
<dbReference type="InParanoid" id="A0A7J8DTB1"/>
<evidence type="ECO:0000313" key="3">
    <source>
        <dbReference type="EMBL" id="KAF6426467.1"/>
    </source>
</evidence>
<accession>A0A7J8DTB1</accession>
<dbReference type="GO" id="GO:0070971">
    <property type="term" value="C:endoplasmic reticulum exit site"/>
    <property type="evidence" value="ECO:0007669"/>
    <property type="project" value="TreeGrafter"/>
</dbReference>
<evidence type="ECO:0000256" key="1">
    <source>
        <dbReference type="ARBA" id="ARBA00023054"/>
    </source>
</evidence>
<feature type="compositionally biased region" description="Basic and acidic residues" evidence="2">
    <location>
        <begin position="44"/>
        <end position="55"/>
    </location>
</feature>
<dbReference type="InterPro" id="IPR051500">
    <property type="entry name" value="cTAGE_MIA/OTOR"/>
</dbReference>
<dbReference type="GO" id="GO:0006888">
    <property type="term" value="P:endoplasmic reticulum to Golgi vesicle-mediated transport"/>
    <property type="evidence" value="ECO:0007669"/>
    <property type="project" value="TreeGrafter"/>
</dbReference>
<proteinExistence type="predicted"/>
<sequence>MEAENPREGGGETKAGAVKNGADPARQSQPVTVSGWKPAQTIPKPDDLRDHVDDGNLEFPQKREEENGGRFIHWLEVNFKGDPHDVNIIVSQENPEIVRQLWKRKQMKEELAAEITSLKTEKVSLQPENSNLKDEIQQLKLKLRILPERHEVHVTQLQKQLCEEEIHCLEMRKAFPNTWRYMNSTYQFLNMYRKMAQGMNQELEEALSTLRMRFCATREELRKPGRQPSSMRESSRT</sequence>
<dbReference type="GO" id="GO:0005789">
    <property type="term" value="C:endoplasmic reticulum membrane"/>
    <property type="evidence" value="ECO:0007669"/>
    <property type="project" value="TreeGrafter"/>
</dbReference>
<dbReference type="GO" id="GO:0035459">
    <property type="term" value="P:vesicle cargo loading"/>
    <property type="evidence" value="ECO:0007669"/>
    <property type="project" value="TreeGrafter"/>
</dbReference>
<evidence type="ECO:0000256" key="2">
    <source>
        <dbReference type="SAM" id="MobiDB-lite"/>
    </source>
</evidence>
<reference evidence="3 4" key="1">
    <citation type="journal article" date="2020" name="Nature">
        <title>Six reference-quality genomes reveal evolution of bat adaptations.</title>
        <authorList>
            <person name="Jebb D."/>
            <person name="Huang Z."/>
            <person name="Pippel M."/>
            <person name="Hughes G.M."/>
            <person name="Lavrichenko K."/>
            <person name="Devanna P."/>
            <person name="Winkler S."/>
            <person name="Jermiin L.S."/>
            <person name="Skirmuntt E.C."/>
            <person name="Katzourakis A."/>
            <person name="Burkitt-Gray L."/>
            <person name="Ray D.A."/>
            <person name="Sullivan K.A.M."/>
            <person name="Roscito J.G."/>
            <person name="Kirilenko B.M."/>
            <person name="Davalos L.M."/>
            <person name="Corthals A.P."/>
            <person name="Power M.L."/>
            <person name="Jones G."/>
            <person name="Ransome R.D."/>
            <person name="Dechmann D.K.N."/>
            <person name="Locatelli A.G."/>
            <person name="Puechmaille S.J."/>
            <person name="Fedrigo O."/>
            <person name="Jarvis E.D."/>
            <person name="Hiller M."/>
            <person name="Vernes S.C."/>
            <person name="Myers E.W."/>
            <person name="Teeling E.C."/>
        </authorList>
    </citation>
    <scope>NUCLEOTIDE SEQUENCE [LARGE SCALE GENOMIC DNA]</scope>
    <source>
        <strain evidence="3">MMolMol1</strain>
        <tissue evidence="3">Muscle</tissue>
    </source>
</reference>